<dbReference type="PANTHER" id="PTHR32063:SF12">
    <property type="entry name" value="CATION EFFLUX SYSTEM PROTEIN"/>
    <property type="match status" value="1"/>
</dbReference>
<dbReference type="Gene3D" id="3.30.70.1440">
    <property type="entry name" value="Multidrug efflux transporter AcrB pore domain"/>
    <property type="match status" value="1"/>
</dbReference>
<feature type="transmembrane region" description="Helical" evidence="8">
    <location>
        <begin position="389"/>
        <end position="415"/>
    </location>
</feature>
<dbReference type="SUPFAM" id="SSF82714">
    <property type="entry name" value="Multidrug efflux transporter AcrB TolC docking domain, DN and DC subdomains"/>
    <property type="match status" value="2"/>
</dbReference>
<dbReference type="InterPro" id="IPR001036">
    <property type="entry name" value="Acrflvin-R"/>
</dbReference>
<evidence type="ECO:0000256" key="1">
    <source>
        <dbReference type="ARBA" id="ARBA00004651"/>
    </source>
</evidence>
<dbReference type="Gene3D" id="3.30.70.1430">
    <property type="entry name" value="Multidrug efflux transporter AcrB pore domain"/>
    <property type="match status" value="2"/>
</dbReference>
<feature type="transmembrane region" description="Helical" evidence="8">
    <location>
        <begin position="895"/>
        <end position="915"/>
    </location>
</feature>
<dbReference type="InterPro" id="IPR004763">
    <property type="entry name" value="CusA-like"/>
</dbReference>
<dbReference type="SUPFAM" id="SSF82866">
    <property type="entry name" value="Multidrug efflux transporter AcrB transmembrane domain"/>
    <property type="match status" value="2"/>
</dbReference>
<evidence type="ECO:0000256" key="4">
    <source>
        <dbReference type="ARBA" id="ARBA00022475"/>
    </source>
</evidence>
<feature type="transmembrane region" description="Helical" evidence="8">
    <location>
        <begin position="447"/>
        <end position="464"/>
    </location>
</feature>
<comment type="similarity">
    <text evidence="2">Belongs to the resistance-nodulation-cell division (RND) (TC 2.A.6) family.</text>
</comment>
<gene>
    <name evidence="9" type="ORF">PRRU23_06890</name>
</gene>
<keyword evidence="7 8" id="KW-0472">Membrane</keyword>
<keyword evidence="4" id="KW-1003">Cell membrane</keyword>
<comment type="subcellular location">
    <subcellularLocation>
        <location evidence="1">Cell membrane</location>
        <topology evidence="1">Multi-pass membrane protein</topology>
    </subcellularLocation>
</comment>
<evidence type="ECO:0000256" key="6">
    <source>
        <dbReference type="ARBA" id="ARBA00022989"/>
    </source>
</evidence>
<evidence type="ECO:0000313" key="9">
    <source>
        <dbReference type="EMBL" id="GJG26989.1"/>
    </source>
</evidence>
<feature type="transmembrane region" description="Helical" evidence="8">
    <location>
        <begin position="869"/>
        <end position="888"/>
    </location>
</feature>
<evidence type="ECO:0000256" key="5">
    <source>
        <dbReference type="ARBA" id="ARBA00022692"/>
    </source>
</evidence>
<evidence type="ECO:0000256" key="2">
    <source>
        <dbReference type="ARBA" id="ARBA00010942"/>
    </source>
</evidence>
<name>A0AA37HWK0_SEGBR</name>
<dbReference type="EMBL" id="BPTR01000001">
    <property type="protein sequence ID" value="GJG26989.1"/>
    <property type="molecule type" value="Genomic_DNA"/>
</dbReference>
<feature type="transmembrane region" description="Helical" evidence="8">
    <location>
        <begin position="535"/>
        <end position="553"/>
    </location>
</feature>
<dbReference type="InterPro" id="IPR027463">
    <property type="entry name" value="AcrB_DN_DC_subdom"/>
</dbReference>
<dbReference type="AlphaFoldDB" id="A0AA37HWK0"/>
<feature type="transmembrane region" description="Helical" evidence="8">
    <location>
        <begin position="337"/>
        <end position="356"/>
    </location>
</feature>
<feature type="transmembrane region" description="Helical" evidence="8">
    <location>
        <begin position="476"/>
        <end position="502"/>
    </location>
</feature>
<feature type="transmembrane region" description="Helical" evidence="8">
    <location>
        <begin position="921"/>
        <end position="943"/>
    </location>
</feature>
<keyword evidence="3" id="KW-0813">Transport</keyword>
<accession>A0AA37HWK0</accession>
<proteinExistence type="inferred from homology"/>
<feature type="transmembrane region" description="Helical" evidence="8">
    <location>
        <begin position="998"/>
        <end position="1021"/>
    </location>
</feature>
<protein>
    <submittedName>
        <fullName evidence="9">Cation transporter</fullName>
    </submittedName>
</protein>
<sequence length="1041" mass="115750">MNKLIDFIITFSLKRKYVIFCITVIAAIAGILSFSDTPVDAYPDVTNTKVTIITQWPGRSAEEIEKFVTIPIEIAMNSVQKKTDIRSTTLFGLSVINVIFDDHVDDEFARQQVFNMLHDADLPNGVTPDVQPLQGPTGEIYRYTLSSKNKSVRELKTLQDWVIERKLRSVSGIADIVSFGGEVKTFEVSVDPNRLASYGISSLELYEAIAKSNINVGGDVIEKSSQAYVVRGIGMINNIEEIGNIVVKNINGTPILVKNLAHIHENNQPRLGQVGRDNTNDVVEGIVVMRKGENTQKVIAALKDKVAEIQKEDLPDDVTITPFYDREELVNLSIHTVLHNVIEGILLVTLVVFLFMKDWRTTIIVASVIPLALLFAFICLHITGMSANLLSMGAIDFGIIIDGAVVMVEAIFVALSDKAKYLGMAAFNKYGKCGLIRITARSKAKSVFFSKLIIITALLPIFSFQKVEGKMFSPLAFTLGFALLGALIFTMTLVPAMASVLMSKNISEKKNRFLELIYKYFDCWFAFLHRHAKSTIIVAIFTMISGLSSYMFLGSEFLPEMNEGSIYIRATLPQSVSLKESVKLSDIFRKIVREYPEVKEVITQTGRPNDGTDATGFYNIELFVKMYPENEWTTGRNKEQLIDAMNKSLNAYPGIDFNFSQPISDNVEEAVSGVKGAIVAKVYGPDLYESERIAKQIYKTMLPIQGITDLGVIKNIGQPELQINIDENRLARYGVNKEDVQSIIEMAIGGKAASQVYEDERKFDLVVRYDQPFRNNEEEIGKIKVPASDGSMIPIKELADIHTITGPLIIYRENHTRYCAVKFSVRNRDMGSAVDEARAKVAQNVNLPDGYKISWNGDFENQKRATSRLSQVVPISILLIFAILYMLFGNSRDAILVLLNVPFAAVGGLLILLLTHFNFSISAGIGFICLFGICIQNGVIMIMDIKHYIRHDQALPDAISKGMHSRIRAVLMTALMAILGLMPAALSHGIGSESQRPLAIVIIGGLIGATIFTLFIFPLFVEKIYGRTVFNKKGKLKQRKL</sequence>
<dbReference type="GO" id="GO:0008324">
    <property type="term" value="F:monoatomic cation transmembrane transporter activity"/>
    <property type="evidence" value="ECO:0007669"/>
    <property type="project" value="InterPro"/>
</dbReference>
<reference evidence="9" key="1">
    <citation type="submission" date="2021-08" db="EMBL/GenBank/DDBJ databases">
        <title>Prevotella lacticifex sp. nov., isolated from rumen of cow.</title>
        <authorList>
            <person name="Shinkai T."/>
            <person name="Ikeyama N."/>
            <person name="Kumagai M."/>
            <person name="Ohmori H."/>
            <person name="Sakamoto M."/>
            <person name="Ohkuma M."/>
            <person name="Mitsumori M."/>
        </authorList>
    </citation>
    <scope>NUCLEOTIDE SEQUENCE</scope>
    <source>
        <strain evidence="9">DSM 11371</strain>
    </source>
</reference>
<dbReference type="Proteomes" id="UP000887043">
    <property type="component" value="Unassembled WGS sequence"/>
</dbReference>
<dbReference type="GO" id="GO:0042910">
    <property type="term" value="F:xenobiotic transmembrane transporter activity"/>
    <property type="evidence" value="ECO:0007669"/>
    <property type="project" value="TreeGrafter"/>
</dbReference>
<dbReference type="Gene3D" id="3.30.2090.10">
    <property type="entry name" value="Multidrug efflux transporter AcrB TolC docking domain, DN and DC subdomains"/>
    <property type="match status" value="2"/>
</dbReference>
<dbReference type="PRINTS" id="PR00702">
    <property type="entry name" value="ACRIFLAVINRP"/>
</dbReference>
<evidence type="ECO:0000256" key="7">
    <source>
        <dbReference type="ARBA" id="ARBA00023136"/>
    </source>
</evidence>
<feature type="transmembrane region" description="Helical" evidence="8">
    <location>
        <begin position="969"/>
        <end position="986"/>
    </location>
</feature>
<dbReference type="NCBIfam" id="TIGR00914">
    <property type="entry name" value="2A0601"/>
    <property type="match status" value="1"/>
</dbReference>
<dbReference type="Gene3D" id="3.30.70.1320">
    <property type="entry name" value="Multidrug efflux transporter AcrB pore domain like"/>
    <property type="match status" value="1"/>
</dbReference>
<dbReference type="SUPFAM" id="SSF82693">
    <property type="entry name" value="Multidrug efflux transporter AcrB pore domain, PN1, PN2, PC1 and PC2 subdomains"/>
    <property type="match status" value="3"/>
</dbReference>
<evidence type="ECO:0000256" key="8">
    <source>
        <dbReference type="SAM" id="Phobius"/>
    </source>
</evidence>
<dbReference type="RefSeq" id="WP_006282843.1">
    <property type="nucleotide sequence ID" value="NZ_BPTR01000001.1"/>
</dbReference>
<organism evidence="9 10">
    <name type="scientific">Segatella bryantii</name>
    <name type="common">Prevotella bryantii</name>
    <dbReference type="NCBI Taxonomy" id="77095"/>
    <lineage>
        <taxon>Bacteria</taxon>
        <taxon>Pseudomonadati</taxon>
        <taxon>Bacteroidota</taxon>
        <taxon>Bacteroidia</taxon>
        <taxon>Bacteroidales</taxon>
        <taxon>Prevotellaceae</taxon>
        <taxon>Segatella</taxon>
    </lineage>
</organism>
<comment type="caution">
    <text evidence="9">The sequence shown here is derived from an EMBL/GenBank/DDBJ whole genome shotgun (WGS) entry which is preliminary data.</text>
</comment>
<keyword evidence="5 8" id="KW-0812">Transmembrane</keyword>
<dbReference type="GO" id="GO:0005886">
    <property type="term" value="C:plasma membrane"/>
    <property type="evidence" value="ECO:0007669"/>
    <property type="project" value="UniProtKB-SubCell"/>
</dbReference>
<feature type="transmembrane region" description="Helical" evidence="8">
    <location>
        <begin position="363"/>
        <end position="383"/>
    </location>
</feature>
<evidence type="ECO:0000313" key="10">
    <source>
        <dbReference type="Proteomes" id="UP000887043"/>
    </source>
</evidence>
<dbReference type="PANTHER" id="PTHR32063">
    <property type="match status" value="1"/>
</dbReference>
<dbReference type="Pfam" id="PF00873">
    <property type="entry name" value="ACR_tran"/>
    <property type="match status" value="1"/>
</dbReference>
<dbReference type="Gene3D" id="1.20.1640.10">
    <property type="entry name" value="Multidrug efflux transporter AcrB transmembrane domain"/>
    <property type="match status" value="2"/>
</dbReference>
<evidence type="ECO:0000256" key="3">
    <source>
        <dbReference type="ARBA" id="ARBA00022448"/>
    </source>
</evidence>
<keyword evidence="6 8" id="KW-1133">Transmembrane helix</keyword>